<evidence type="ECO:0000313" key="8">
    <source>
        <dbReference type="Ensembl" id="ENSPMAP00000000461.1"/>
    </source>
</evidence>
<dbReference type="PANTHER" id="PTHR23336">
    <property type="entry name" value="ZINC FINGER CW-TYPE COILED-COIL DOMAIN PROTEIN 3"/>
    <property type="match status" value="1"/>
</dbReference>
<dbReference type="Gene3D" id="3.30.565.10">
    <property type="entry name" value="Histidine kinase-like ATPase, C-terminal domain"/>
    <property type="match status" value="1"/>
</dbReference>
<proteinExistence type="predicted"/>
<dbReference type="InterPro" id="IPR041006">
    <property type="entry name" value="Morc_S5"/>
</dbReference>
<keyword evidence="3" id="KW-0863">Zinc-finger</keyword>
<evidence type="ECO:0000256" key="6">
    <source>
        <dbReference type="ARBA" id="ARBA00023242"/>
    </source>
</evidence>
<dbReference type="OMA" id="TVEADDW"/>
<evidence type="ECO:0000259" key="7">
    <source>
        <dbReference type="PROSITE" id="PS51050"/>
    </source>
</evidence>
<evidence type="ECO:0000256" key="5">
    <source>
        <dbReference type="ARBA" id="ARBA00023054"/>
    </source>
</evidence>
<dbReference type="Pfam" id="PF13589">
    <property type="entry name" value="HATPase_c_3"/>
    <property type="match status" value="1"/>
</dbReference>
<dbReference type="GO" id="GO:0008270">
    <property type="term" value="F:zinc ion binding"/>
    <property type="evidence" value="ECO:0007669"/>
    <property type="project" value="UniProtKB-KW"/>
</dbReference>
<dbReference type="SUPFAM" id="SSF55874">
    <property type="entry name" value="ATPase domain of HSP90 chaperone/DNA topoisomerase II/histidine kinase"/>
    <property type="match status" value="1"/>
</dbReference>
<dbReference type="Pfam" id="PF17942">
    <property type="entry name" value="Morc6_S5"/>
    <property type="match status" value="1"/>
</dbReference>
<keyword evidence="4" id="KW-0862">Zinc</keyword>
<dbReference type="GO" id="GO:0005634">
    <property type="term" value="C:nucleus"/>
    <property type="evidence" value="ECO:0007669"/>
    <property type="project" value="UniProtKB-SubCell"/>
</dbReference>
<keyword evidence="6" id="KW-0539">Nucleus</keyword>
<reference evidence="8" key="1">
    <citation type="submission" date="2025-08" db="UniProtKB">
        <authorList>
            <consortium name="Ensembl"/>
        </authorList>
    </citation>
    <scope>IDENTIFICATION</scope>
</reference>
<dbReference type="GeneTree" id="ENSGT00940000168489"/>
<evidence type="ECO:0000256" key="3">
    <source>
        <dbReference type="ARBA" id="ARBA00022771"/>
    </source>
</evidence>
<evidence type="ECO:0000256" key="2">
    <source>
        <dbReference type="ARBA" id="ARBA00022723"/>
    </source>
</evidence>
<dbReference type="PROSITE" id="PS51050">
    <property type="entry name" value="ZF_CW"/>
    <property type="match status" value="1"/>
</dbReference>
<dbReference type="PANTHER" id="PTHR23336:SF76">
    <property type="entry name" value="MORC S5 DOMAIN-CONTAINING PROTEIN"/>
    <property type="match status" value="1"/>
</dbReference>
<sequence length="453" mass="52560">ATTSNIRGLRLHVVNRKYLHTNSTSHTWPFSAFAELIDNAYDPDVGAKQIWIDKTVINGEQCLMFRDNGKGMCPDKLHKMLSFGFCEKQKVDNHVPIGMYGNGFKSGSMRLGRDAFVFTKNGTQMSVGMLSQSYLEAINQETIIVPIAVWVRLSTQESLLERVEDREVSLRDILHYSLFRTEQQLLTELSAIQTRTGTKIIIWNLRQNRAKSLELDFETDKYDILIPHDLVEEQLGLNTRQSYGERQRQMADSEYSLRAYCSILYLKPRTQVILRGAKVKTQLIAKSLAHIDHDIYQPMFLTSMKRKVKVTFGFNCKSKVHYGIMMYHHNRLIKAYERMKCQLQPKQRGVTLLRMLIGFALKKTPKIIDSHCSPSFRLTLSAVDRKLQEYWKDRSNLSSFLVDSTFNSKDLIEKPDQIWAQCDGCLKWRKLPDDIGKLPDKWYCQLNPDPQFR</sequence>
<evidence type="ECO:0000256" key="1">
    <source>
        <dbReference type="ARBA" id="ARBA00004123"/>
    </source>
</evidence>
<reference evidence="8" key="2">
    <citation type="submission" date="2025-09" db="UniProtKB">
        <authorList>
            <consortium name="Ensembl"/>
        </authorList>
    </citation>
    <scope>IDENTIFICATION</scope>
</reference>
<name>S4R5I1_PETMA</name>
<dbReference type="Gene3D" id="3.30.40.100">
    <property type="match status" value="1"/>
</dbReference>
<dbReference type="InterPro" id="IPR036890">
    <property type="entry name" value="HATPase_C_sf"/>
</dbReference>
<dbReference type="FunFam" id="3.30.565.10:FF:000035">
    <property type="entry name" value="MORC family CW-type zinc finger protein 4"/>
    <property type="match status" value="1"/>
</dbReference>
<evidence type="ECO:0000256" key="4">
    <source>
        <dbReference type="ARBA" id="ARBA00022833"/>
    </source>
</evidence>
<dbReference type="CDD" id="cd16931">
    <property type="entry name" value="HATPase_MORC-like"/>
    <property type="match status" value="1"/>
</dbReference>
<keyword evidence="2" id="KW-0479">Metal-binding</keyword>
<feature type="domain" description="CW-type" evidence="7">
    <location>
        <begin position="413"/>
        <end position="453"/>
    </location>
</feature>
<accession>S4R5I1</accession>
<protein>
    <submittedName>
        <fullName evidence="8">MORC family CW-type zinc finger 3b</fullName>
    </submittedName>
</protein>
<dbReference type="AlphaFoldDB" id="S4R5I1"/>
<dbReference type="Ensembl" id="ENSPMAT00000000462.1">
    <property type="protein sequence ID" value="ENSPMAP00000000461.1"/>
    <property type="gene ID" value="ENSPMAG00000000417.1"/>
</dbReference>
<organism evidence="8">
    <name type="scientific">Petromyzon marinus</name>
    <name type="common">Sea lamprey</name>
    <dbReference type="NCBI Taxonomy" id="7757"/>
    <lineage>
        <taxon>Eukaryota</taxon>
        <taxon>Metazoa</taxon>
        <taxon>Chordata</taxon>
        <taxon>Craniata</taxon>
        <taxon>Vertebrata</taxon>
        <taxon>Cyclostomata</taxon>
        <taxon>Hyperoartia</taxon>
        <taxon>Petromyzontiformes</taxon>
        <taxon>Petromyzontidae</taxon>
        <taxon>Petromyzon</taxon>
    </lineage>
</organism>
<dbReference type="InterPro" id="IPR045261">
    <property type="entry name" value="MORC_ATPase"/>
</dbReference>
<keyword evidence="5" id="KW-0175">Coiled coil</keyword>
<dbReference type="InterPro" id="IPR011124">
    <property type="entry name" value="Znf_CW"/>
</dbReference>
<dbReference type="GO" id="GO:0016887">
    <property type="term" value="F:ATP hydrolysis activity"/>
    <property type="evidence" value="ECO:0007669"/>
    <property type="project" value="InterPro"/>
</dbReference>
<dbReference type="HOGENOM" id="CLU_011516_7_1_1"/>
<comment type="subcellular location">
    <subcellularLocation>
        <location evidence="1">Nucleus</location>
    </subcellularLocation>
</comment>
<dbReference type="Pfam" id="PF07496">
    <property type="entry name" value="zf-CW"/>
    <property type="match status" value="1"/>
</dbReference>